<gene>
    <name evidence="4" type="ORF">FN960_02925</name>
</gene>
<reference evidence="4 5" key="1">
    <citation type="submission" date="2019-07" db="EMBL/GenBank/DDBJ databases">
        <authorList>
            <person name="Park Y.J."/>
            <person name="Jeong S.E."/>
            <person name="Jung H.S."/>
        </authorList>
    </citation>
    <scope>NUCLEOTIDE SEQUENCE [LARGE SCALE GENOMIC DNA]</scope>
    <source>
        <strain evidence="5">P16(2019)</strain>
    </source>
</reference>
<evidence type="ECO:0000313" key="4">
    <source>
        <dbReference type="EMBL" id="TSB48523.1"/>
    </source>
</evidence>
<name>A0A554A4A9_9BACI</name>
<protein>
    <recommendedName>
        <fullName evidence="3">HTH-type transcriptional regulator NsrR</fullName>
    </recommendedName>
</protein>
<dbReference type="GO" id="GO:0005829">
    <property type="term" value="C:cytosol"/>
    <property type="evidence" value="ECO:0007669"/>
    <property type="project" value="TreeGrafter"/>
</dbReference>
<dbReference type="SUPFAM" id="SSF46785">
    <property type="entry name" value="Winged helix' DNA-binding domain"/>
    <property type="match status" value="1"/>
</dbReference>
<dbReference type="InterPro" id="IPR036390">
    <property type="entry name" value="WH_DNA-bd_sf"/>
</dbReference>
<dbReference type="OrthoDB" id="9795923at2"/>
<dbReference type="PROSITE" id="PS01332">
    <property type="entry name" value="HTH_RRF2_1"/>
    <property type="match status" value="1"/>
</dbReference>
<evidence type="ECO:0000313" key="5">
    <source>
        <dbReference type="Proteomes" id="UP000318521"/>
    </source>
</evidence>
<comment type="caution">
    <text evidence="4">The sequence shown here is derived from an EMBL/GenBank/DDBJ whole genome shotgun (WGS) entry which is preliminary data.</text>
</comment>
<dbReference type="Proteomes" id="UP000318521">
    <property type="component" value="Unassembled WGS sequence"/>
</dbReference>
<dbReference type="GO" id="GO:0003700">
    <property type="term" value="F:DNA-binding transcription factor activity"/>
    <property type="evidence" value="ECO:0007669"/>
    <property type="project" value="TreeGrafter"/>
</dbReference>
<dbReference type="Gene3D" id="1.10.10.10">
    <property type="entry name" value="Winged helix-like DNA-binding domain superfamily/Winged helix DNA-binding domain"/>
    <property type="match status" value="1"/>
</dbReference>
<dbReference type="PANTHER" id="PTHR33221">
    <property type="entry name" value="WINGED HELIX-TURN-HELIX TRANSCRIPTIONAL REGULATOR, RRF2 FAMILY"/>
    <property type="match status" value="1"/>
</dbReference>
<dbReference type="PROSITE" id="PS51197">
    <property type="entry name" value="HTH_RRF2_2"/>
    <property type="match status" value="1"/>
</dbReference>
<keyword evidence="1" id="KW-0238">DNA-binding</keyword>
<dbReference type="EMBL" id="VLXZ01000001">
    <property type="protein sequence ID" value="TSB48523.1"/>
    <property type="molecule type" value="Genomic_DNA"/>
</dbReference>
<dbReference type="InterPro" id="IPR000944">
    <property type="entry name" value="Tscrpt_reg_Rrf2"/>
</dbReference>
<organism evidence="4 5">
    <name type="scientific">Alkalicoccobacillus porphyridii</name>
    <dbReference type="NCBI Taxonomy" id="2597270"/>
    <lineage>
        <taxon>Bacteria</taxon>
        <taxon>Bacillati</taxon>
        <taxon>Bacillota</taxon>
        <taxon>Bacilli</taxon>
        <taxon>Bacillales</taxon>
        <taxon>Bacillaceae</taxon>
        <taxon>Alkalicoccobacillus</taxon>
    </lineage>
</organism>
<proteinExistence type="predicted"/>
<dbReference type="InterPro" id="IPR030489">
    <property type="entry name" value="TR_Rrf2-type_CS"/>
</dbReference>
<dbReference type="PANTHER" id="PTHR33221:SF4">
    <property type="entry name" value="HTH-TYPE TRANSCRIPTIONAL REPRESSOR NSRR"/>
    <property type="match status" value="1"/>
</dbReference>
<evidence type="ECO:0000256" key="3">
    <source>
        <dbReference type="ARBA" id="ARBA00040173"/>
    </source>
</evidence>
<comment type="cofactor">
    <cofactor evidence="2">
        <name>[2Fe-2S] cluster</name>
        <dbReference type="ChEBI" id="CHEBI:190135"/>
    </cofactor>
</comment>
<evidence type="ECO:0000256" key="2">
    <source>
        <dbReference type="ARBA" id="ARBA00034078"/>
    </source>
</evidence>
<dbReference type="RefSeq" id="WP_143846867.1">
    <property type="nucleotide sequence ID" value="NZ_VLXZ01000001.1"/>
</dbReference>
<dbReference type="AlphaFoldDB" id="A0A554A4A9"/>
<dbReference type="GO" id="GO:0003677">
    <property type="term" value="F:DNA binding"/>
    <property type="evidence" value="ECO:0007669"/>
    <property type="project" value="UniProtKB-KW"/>
</dbReference>
<evidence type="ECO:0000256" key="1">
    <source>
        <dbReference type="ARBA" id="ARBA00023125"/>
    </source>
</evidence>
<dbReference type="Pfam" id="PF02082">
    <property type="entry name" value="Rrf2"/>
    <property type="match status" value="1"/>
</dbReference>
<sequence length="142" mass="16423">MKITNYTEYALRTLMYINAQSKESLVTVEEVANFYGLPMNHLKKIFWKLNELGYINSVRGRNGGYHLDVNPQKVQLGDLIRKLENLELTSLVKNKVNAQFNHPCFLTMYVDEALSAFIEKMNQYTLEDLVESNLSIPQKTCL</sequence>
<dbReference type="InterPro" id="IPR036388">
    <property type="entry name" value="WH-like_DNA-bd_sf"/>
</dbReference>
<dbReference type="NCBIfam" id="TIGR00738">
    <property type="entry name" value="rrf2_super"/>
    <property type="match status" value="1"/>
</dbReference>
<accession>A0A554A4A9</accession>
<keyword evidence="5" id="KW-1185">Reference proteome</keyword>